<dbReference type="InterPro" id="IPR050834">
    <property type="entry name" value="Glycosyltransf_2"/>
</dbReference>
<dbReference type="PANTHER" id="PTHR43685">
    <property type="entry name" value="GLYCOSYLTRANSFERASE"/>
    <property type="match status" value="1"/>
</dbReference>
<dbReference type="EMBL" id="APND01000001">
    <property type="protein sequence ID" value="MES1927732.1"/>
    <property type="molecule type" value="Genomic_DNA"/>
</dbReference>
<dbReference type="InterPro" id="IPR029044">
    <property type="entry name" value="Nucleotide-diphossugar_trans"/>
</dbReference>
<comment type="caution">
    <text evidence="2">The sequence shown here is derived from an EMBL/GenBank/DDBJ whole genome shotgun (WGS) entry which is preliminary data.</text>
</comment>
<dbReference type="PANTHER" id="PTHR43685:SF2">
    <property type="entry name" value="GLYCOSYLTRANSFERASE 2-LIKE DOMAIN-CONTAINING PROTEIN"/>
    <property type="match status" value="1"/>
</dbReference>
<evidence type="ECO:0000313" key="2">
    <source>
        <dbReference type="EMBL" id="MES1927732.1"/>
    </source>
</evidence>
<protein>
    <submittedName>
        <fullName evidence="2">Glycosyltransferase</fullName>
    </submittedName>
</protein>
<gene>
    <name evidence="2" type="ORF">SADO_00710</name>
</gene>
<dbReference type="Pfam" id="PF00535">
    <property type="entry name" value="Glycos_transf_2"/>
    <property type="match status" value="1"/>
</dbReference>
<name>A0ABV2AWV1_9GAMM</name>
<accession>A0ABV2AWV1</accession>
<organism evidence="2 3">
    <name type="scientific">Salinisphaera dokdonensis CL-ES53</name>
    <dbReference type="NCBI Taxonomy" id="1304272"/>
    <lineage>
        <taxon>Bacteria</taxon>
        <taxon>Pseudomonadati</taxon>
        <taxon>Pseudomonadota</taxon>
        <taxon>Gammaproteobacteria</taxon>
        <taxon>Salinisphaerales</taxon>
        <taxon>Salinisphaeraceae</taxon>
        <taxon>Salinisphaera</taxon>
    </lineage>
</organism>
<keyword evidence="3" id="KW-1185">Reference proteome</keyword>
<dbReference type="CDD" id="cd00761">
    <property type="entry name" value="Glyco_tranf_GTA_type"/>
    <property type="match status" value="1"/>
</dbReference>
<feature type="domain" description="Glycosyltransferase 2-like" evidence="1">
    <location>
        <begin position="6"/>
        <end position="127"/>
    </location>
</feature>
<proteinExistence type="predicted"/>
<evidence type="ECO:0000259" key="1">
    <source>
        <dbReference type="Pfam" id="PF00535"/>
    </source>
</evidence>
<dbReference type="SUPFAM" id="SSF53448">
    <property type="entry name" value="Nucleotide-diphospho-sugar transferases"/>
    <property type="match status" value="1"/>
</dbReference>
<reference evidence="2 3" key="1">
    <citation type="submission" date="2013-03" db="EMBL/GenBank/DDBJ databases">
        <title>Salinisphaera dokdonensis CL-ES53 Genome Sequencing.</title>
        <authorList>
            <person name="Li C."/>
            <person name="Lai Q."/>
            <person name="Shao Z."/>
        </authorList>
    </citation>
    <scope>NUCLEOTIDE SEQUENCE [LARGE SCALE GENOMIC DNA]</scope>
    <source>
        <strain evidence="2 3">CL-ES53</strain>
    </source>
</reference>
<sequence length="291" mass="32266">MPAHVSVVIPTYNRAELLPRAIDSVLGQSVPARDIWVIDDCSTDNTEQLLKQKFPSIGYKRMTSKSNASVARNLGIDQSAGDYIAFLDSDDEWEYDHLANAITGIESEPACCGCAASFVVHSGQKTIVRAFQRQLSSDPLNDVLSGRIDIRTSSLVIRTEDARRAMFDEQLEKHQDWDFAARLGAHKPLLVLPAASVKINSALGDRMSAAPNHAASAYFLAKHASELDQRSKARFQLDLAYRTFRISGRNKRFWRYWIDAALGVHHLSPRGLAKLSVCVTPLGRFALKKVG</sequence>
<evidence type="ECO:0000313" key="3">
    <source>
        <dbReference type="Proteomes" id="UP001460888"/>
    </source>
</evidence>
<dbReference type="Proteomes" id="UP001460888">
    <property type="component" value="Unassembled WGS sequence"/>
</dbReference>
<dbReference type="InterPro" id="IPR001173">
    <property type="entry name" value="Glyco_trans_2-like"/>
</dbReference>
<dbReference type="Gene3D" id="3.90.550.10">
    <property type="entry name" value="Spore Coat Polysaccharide Biosynthesis Protein SpsA, Chain A"/>
    <property type="match status" value="1"/>
</dbReference>